<proteinExistence type="predicted"/>
<organism evidence="6 7">
    <name type="scientific">Actinomyces glycerinitolerans</name>
    <dbReference type="NCBI Taxonomy" id="1892869"/>
    <lineage>
        <taxon>Bacteria</taxon>
        <taxon>Bacillati</taxon>
        <taxon>Actinomycetota</taxon>
        <taxon>Actinomycetes</taxon>
        <taxon>Actinomycetales</taxon>
        <taxon>Actinomycetaceae</taxon>
        <taxon>Actinomyces</taxon>
    </lineage>
</organism>
<evidence type="ECO:0000259" key="5">
    <source>
        <dbReference type="PROSITE" id="PS50110"/>
    </source>
</evidence>
<dbReference type="PANTHER" id="PTHR43214">
    <property type="entry name" value="TWO-COMPONENT RESPONSE REGULATOR"/>
    <property type="match status" value="1"/>
</dbReference>
<dbReference type="SMART" id="SM00421">
    <property type="entry name" value="HTH_LUXR"/>
    <property type="match status" value="1"/>
</dbReference>
<feature type="domain" description="Response regulatory" evidence="5">
    <location>
        <begin position="18"/>
        <end position="134"/>
    </location>
</feature>
<dbReference type="SMART" id="SM00448">
    <property type="entry name" value="REC"/>
    <property type="match status" value="1"/>
</dbReference>
<evidence type="ECO:0000256" key="1">
    <source>
        <dbReference type="ARBA" id="ARBA00022553"/>
    </source>
</evidence>
<dbReference type="InterPro" id="IPR011006">
    <property type="entry name" value="CheY-like_superfamily"/>
</dbReference>
<dbReference type="PROSITE" id="PS00622">
    <property type="entry name" value="HTH_LUXR_1"/>
    <property type="match status" value="1"/>
</dbReference>
<dbReference type="GO" id="GO:0006355">
    <property type="term" value="P:regulation of DNA-templated transcription"/>
    <property type="evidence" value="ECO:0007669"/>
    <property type="project" value="InterPro"/>
</dbReference>
<dbReference type="AlphaFoldDB" id="A0A1M4RVE1"/>
<keyword evidence="7" id="KW-1185">Reference proteome</keyword>
<feature type="modified residue" description="4-aspartylphosphate" evidence="3">
    <location>
        <position position="69"/>
    </location>
</feature>
<protein>
    <submittedName>
        <fullName evidence="6">Luxr bacterial regulatory protein hth signature</fullName>
    </submittedName>
</protein>
<dbReference type="Pfam" id="PF00072">
    <property type="entry name" value="Response_reg"/>
    <property type="match status" value="1"/>
</dbReference>
<dbReference type="SUPFAM" id="SSF46894">
    <property type="entry name" value="C-terminal effector domain of the bipartite response regulators"/>
    <property type="match status" value="1"/>
</dbReference>
<accession>A0A1M4RVE1</accession>
<dbReference type="Pfam" id="PF00196">
    <property type="entry name" value="GerE"/>
    <property type="match status" value="1"/>
</dbReference>
<evidence type="ECO:0000259" key="4">
    <source>
        <dbReference type="PROSITE" id="PS50043"/>
    </source>
</evidence>
<dbReference type="PROSITE" id="PS50043">
    <property type="entry name" value="HTH_LUXR_2"/>
    <property type="match status" value="1"/>
</dbReference>
<dbReference type="STRING" id="1892869.ACGLYG10_0140"/>
<reference evidence="7" key="1">
    <citation type="submission" date="2016-09" db="EMBL/GenBank/DDBJ databases">
        <authorList>
            <person name="Strepis N."/>
        </authorList>
    </citation>
    <scope>NUCLEOTIDE SEQUENCE [LARGE SCALE GENOMIC DNA]</scope>
</reference>
<keyword evidence="1 3" id="KW-0597">Phosphoprotein</keyword>
<dbReference type="InterPro" id="IPR000792">
    <property type="entry name" value="Tscrpt_reg_LuxR_C"/>
</dbReference>
<dbReference type="GO" id="GO:0000160">
    <property type="term" value="P:phosphorelay signal transduction system"/>
    <property type="evidence" value="ECO:0007669"/>
    <property type="project" value="InterPro"/>
</dbReference>
<name>A0A1M4RVE1_9ACTO</name>
<keyword evidence="2" id="KW-0238">DNA-binding</keyword>
<dbReference type="SUPFAM" id="SSF52172">
    <property type="entry name" value="CheY-like"/>
    <property type="match status" value="1"/>
</dbReference>
<dbReference type="InterPro" id="IPR039420">
    <property type="entry name" value="WalR-like"/>
</dbReference>
<evidence type="ECO:0000313" key="6">
    <source>
        <dbReference type="EMBL" id="SHE23942.1"/>
    </source>
</evidence>
<gene>
    <name evidence="6" type="ORF">ACGLYG10_0140</name>
</gene>
<dbReference type="Proteomes" id="UP000184291">
    <property type="component" value="Unassembled WGS sequence"/>
</dbReference>
<dbReference type="InterPro" id="IPR016032">
    <property type="entry name" value="Sig_transdc_resp-reg_C-effctor"/>
</dbReference>
<dbReference type="CDD" id="cd17535">
    <property type="entry name" value="REC_NarL-like"/>
    <property type="match status" value="1"/>
</dbReference>
<dbReference type="InterPro" id="IPR001789">
    <property type="entry name" value="Sig_transdc_resp-reg_receiver"/>
</dbReference>
<dbReference type="EMBL" id="FQTT01000001">
    <property type="protein sequence ID" value="SHE23942.1"/>
    <property type="molecule type" value="Genomic_DNA"/>
</dbReference>
<evidence type="ECO:0000256" key="3">
    <source>
        <dbReference type="PROSITE-ProRule" id="PRU00169"/>
    </source>
</evidence>
<dbReference type="RefSeq" id="WP_244542519.1">
    <property type="nucleotide sequence ID" value="NZ_FQTT01000001.1"/>
</dbReference>
<dbReference type="CDD" id="cd06170">
    <property type="entry name" value="LuxR_C_like"/>
    <property type="match status" value="1"/>
</dbReference>
<dbReference type="GO" id="GO:0003677">
    <property type="term" value="F:DNA binding"/>
    <property type="evidence" value="ECO:0007669"/>
    <property type="project" value="UniProtKB-KW"/>
</dbReference>
<evidence type="ECO:0000313" key="7">
    <source>
        <dbReference type="Proteomes" id="UP000184291"/>
    </source>
</evidence>
<dbReference type="Gene3D" id="3.40.50.2300">
    <property type="match status" value="1"/>
</dbReference>
<feature type="domain" description="HTH luxR-type" evidence="4">
    <location>
        <begin position="157"/>
        <end position="222"/>
    </location>
</feature>
<dbReference type="InterPro" id="IPR058245">
    <property type="entry name" value="NreC/VraR/RcsB-like_REC"/>
</dbReference>
<dbReference type="PRINTS" id="PR00038">
    <property type="entry name" value="HTHLUXR"/>
</dbReference>
<sequence>MPTSDIHSGEKADVEPIRVVVVDDEVYVLRALQAYLSKSPRIQVLGAFASAADALLFLRGTHADVVLTDVAMPGLDGLELLSRLKQESPSTAVVVLTGLDDDTVMMDALGRHANGFLLKSAEPDDVVRAVFAAYDGGTPLSPDAASKLVAKHLRPVMPDRAPGITAAEQEVLTLLCDGMSNAEIADTLAVAESTVKRHVSSLMHKYGVSSRLRLVIAANKAGSLPP</sequence>
<evidence type="ECO:0000256" key="2">
    <source>
        <dbReference type="ARBA" id="ARBA00023125"/>
    </source>
</evidence>
<dbReference type="PROSITE" id="PS50110">
    <property type="entry name" value="RESPONSE_REGULATORY"/>
    <property type="match status" value="1"/>
</dbReference>